<keyword evidence="4" id="KW-1185">Reference proteome</keyword>
<dbReference type="SUPFAM" id="SSF53850">
    <property type="entry name" value="Periplasmic binding protein-like II"/>
    <property type="match status" value="1"/>
</dbReference>
<feature type="signal peptide" evidence="1">
    <location>
        <begin position="1"/>
        <end position="18"/>
    </location>
</feature>
<comment type="caution">
    <text evidence="3">The sequence shown here is derived from an EMBL/GenBank/DDBJ whole genome shotgun (WGS) entry which is preliminary data.</text>
</comment>
<feature type="domain" description="Solute-binding protein family 3/N-terminal" evidence="2">
    <location>
        <begin position="28"/>
        <end position="234"/>
    </location>
</feature>
<dbReference type="AlphaFoldDB" id="A0A7Y5ANQ4"/>
<evidence type="ECO:0000259" key="2">
    <source>
        <dbReference type="Pfam" id="PF00497"/>
    </source>
</evidence>
<organism evidence="3 4">
    <name type="scientific">Rheinheimera lutimaris</name>
    <dbReference type="NCBI Taxonomy" id="2740584"/>
    <lineage>
        <taxon>Bacteria</taxon>
        <taxon>Pseudomonadati</taxon>
        <taxon>Pseudomonadota</taxon>
        <taxon>Gammaproteobacteria</taxon>
        <taxon>Chromatiales</taxon>
        <taxon>Chromatiaceae</taxon>
        <taxon>Rheinheimera</taxon>
    </lineage>
</organism>
<dbReference type="InterPro" id="IPR001638">
    <property type="entry name" value="Solute-binding_3/MltF_N"/>
</dbReference>
<gene>
    <name evidence="3" type="ORF">HRH59_02150</name>
</gene>
<dbReference type="Pfam" id="PF00497">
    <property type="entry name" value="SBP_bac_3"/>
    <property type="match status" value="1"/>
</dbReference>
<accession>A0A7Y5ANQ4</accession>
<evidence type="ECO:0000256" key="1">
    <source>
        <dbReference type="SAM" id="SignalP"/>
    </source>
</evidence>
<evidence type="ECO:0000313" key="4">
    <source>
        <dbReference type="Proteomes" id="UP000523161"/>
    </source>
</evidence>
<sequence>MKLFLSWVLLCLSTALCSAEIKPLRIAIPDYPPYTVLAEDGFSGPGYDAFVAIMAEAGLRYQLQPVPNFGRALVDMQNQLIDVFFLATENAGRNQVARFSAPVIITDWSWVWLKERTEISPGSAKFKQNALVSAQMNSNVFSWLEQHNYKITAGTNDIHGLFNLLDFNRVDAIMLPSSVARALIARQQLDESRYNIQQEISLPFGFYVSNSYLAVQPDILQRLNKAIAIFHANAAAKEAPQQQDK</sequence>
<name>A0A7Y5ANQ4_9GAMM</name>
<dbReference type="RefSeq" id="WP_173499625.1">
    <property type="nucleotide sequence ID" value="NZ_JABSOD010000002.1"/>
</dbReference>
<dbReference type="EMBL" id="JABSOD010000002">
    <property type="protein sequence ID" value="NRQ41374.1"/>
    <property type="molecule type" value="Genomic_DNA"/>
</dbReference>
<dbReference type="Proteomes" id="UP000523161">
    <property type="component" value="Unassembled WGS sequence"/>
</dbReference>
<keyword evidence="1" id="KW-0732">Signal</keyword>
<evidence type="ECO:0000313" key="3">
    <source>
        <dbReference type="EMBL" id="NRQ41374.1"/>
    </source>
</evidence>
<reference evidence="3 4" key="1">
    <citation type="submission" date="2020-06" db="EMBL/GenBank/DDBJ databases">
        <title>Rheinheimera sp. nov., a marine bacterium isolated from coastal.</title>
        <authorList>
            <person name="Yu Q."/>
            <person name="Qi Y."/>
            <person name="Pu J."/>
        </authorList>
    </citation>
    <scope>NUCLEOTIDE SEQUENCE [LARGE SCALE GENOMIC DNA]</scope>
    <source>
        <strain evidence="3 4">YQF-2</strain>
    </source>
</reference>
<protein>
    <submittedName>
        <fullName evidence="3">Transporter substrate-binding domain-containing protein</fullName>
    </submittedName>
</protein>
<feature type="chain" id="PRO_5030680215" evidence="1">
    <location>
        <begin position="19"/>
        <end position="245"/>
    </location>
</feature>
<dbReference type="Gene3D" id="3.40.190.10">
    <property type="entry name" value="Periplasmic binding protein-like II"/>
    <property type="match status" value="2"/>
</dbReference>
<proteinExistence type="predicted"/>